<gene>
    <name evidence="2" type="ORF">L1049_002020</name>
</gene>
<keyword evidence="3" id="KW-1185">Reference proteome</keyword>
<reference evidence="2 3" key="1">
    <citation type="journal article" date="2024" name="Plant J.">
        <title>Genome sequences and population genomics reveal climatic adaptation and genomic divergence between two closely related sweetgum species.</title>
        <authorList>
            <person name="Xu W.Q."/>
            <person name="Ren C.Q."/>
            <person name="Zhang X.Y."/>
            <person name="Comes H.P."/>
            <person name="Liu X.H."/>
            <person name="Li Y.G."/>
            <person name="Kettle C.J."/>
            <person name="Jalonen R."/>
            <person name="Gaisberger H."/>
            <person name="Ma Y.Z."/>
            <person name="Qiu Y.X."/>
        </authorList>
    </citation>
    <scope>NUCLEOTIDE SEQUENCE [LARGE SCALE GENOMIC DNA]</scope>
    <source>
        <strain evidence="2">Hangzhou</strain>
    </source>
</reference>
<keyword evidence="1" id="KW-0812">Transmembrane</keyword>
<dbReference type="PANTHER" id="PTHR33782">
    <property type="entry name" value="OS01G0121600 PROTEIN"/>
    <property type="match status" value="1"/>
</dbReference>
<protein>
    <submittedName>
        <fullName evidence="2">Uncharacterized protein</fullName>
    </submittedName>
</protein>
<keyword evidence="1" id="KW-1133">Transmembrane helix</keyword>
<dbReference type="EMBL" id="JBBPBK010000013">
    <property type="protein sequence ID" value="KAK9271657.1"/>
    <property type="molecule type" value="Genomic_DNA"/>
</dbReference>
<comment type="caution">
    <text evidence="2">The sequence shown here is derived from an EMBL/GenBank/DDBJ whole genome shotgun (WGS) entry which is preliminary data.</text>
</comment>
<sequence length="111" mass="12942">MARRETNGRDYWGKQVDESMIVLRMRIWEMKMLNTSHAPPSNWMEWEKRYYSRYGSDVCEAMGLLQSYLMKTRPSLALGMVALIVLSVPISTMVVMYNAIDIARVILSKFL</sequence>
<evidence type="ECO:0000256" key="1">
    <source>
        <dbReference type="SAM" id="Phobius"/>
    </source>
</evidence>
<name>A0AAP0NGI2_LIQFO</name>
<dbReference type="AlphaFoldDB" id="A0AAP0NGI2"/>
<feature type="transmembrane region" description="Helical" evidence="1">
    <location>
        <begin position="76"/>
        <end position="100"/>
    </location>
</feature>
<organism evidence="2 3">
    <name type="scientific">Liquidambar formosana</name>
    <name type="common">Formosan gum</name>
    <dbReference type="NCBI Taxonomy" id="63359"/>
    <lineage>
        <taxon>Eukaryota</taxon>
        <taxon>Viridiplantae</taxon>
        <taxon>Streptophyta</taxon>
        <taxon>Embryophyta</taxon>
        <taxon>Tracheophyta</taxon>
        <taxon>Spermatophyta</taxon>
        <taxon>Magnoliopsida</taxon>
        <taxon>eudicotyledons</taxon>
        <taxon>Gunneridae</taxon>
        <taxon>Pentapetalae</taxon>
        <taxon>Saxifragales</taxon>
        <taxon>Altingiaceae</taxon>
        <taxon>Liquidambar</taxon>
    </lineage>
</organism>
<proteinExistence type="predicted"/>
<dbReference type="PANTHER" id="PTHR33782:SF27">
    <property type="entry name" value="PROTEIN, PUTATIVE-RELATED"/>
    <property type="match status" value="1"/>
</dbReference>
<accession>A0AAP0NGI2</accession>
<dbReference type="Proteomes" id="UP001415857">
    <property type="component" value="Unassembled WGS sequence"/>
</dbReference>
<keyword evidence="1" id="KW-0472">Membrane</keyword>
<evidence type="ECO:0000313" key="2">
    <source>
        <dbReference type="EMBL" id="KAK9271657.1"/>
    </source>
</evidence>
<evidence type="ECO:0000313" key="3">
    <source>
        <dbReference type="Proteomes" id="UP001415857"/>
    </source>
</evidence>